<dbReference type="InterPro" id="IPR001242">
    <property type="entry name" value="Condensation_dom"/>
</dbReference>
<feature type="region of interest" description="Disordered" evidence="4">
    <location>
        <begin position="1"/>
        <end position="55"/>
    </location>
</feature>
<dbReference type="Gene3D" id="3.40.50.980">
    <property type="match status" value="2"/>
</dbReference>
<feature type="domain" description="Carrier" evidence="5">
    <location>
        <begin position="2581"/>
        <end position="2657"/>
    </location>
</feature>
<name>A0AAD9Z0A5_9LECA</name>
<dbReference type="InterPro" id="IPR036736">
    <property type="entry name" value="ACP-like_sf"/>
</dbReference>
<dbReference type="PANTHER" id="PTHR45527:SF16">
    <property type="entry name" value="NONRIBOSOMAL PEPTIDE SYNTHASE ATNA-RELATED"/>
    <property type="match status" value="1"/>
</dbReference>
<reference evidence="6" key="1">
    <citation type="submission" date="2022-11" db="EMBL/GenBank/DDBJ databases">
        <title>Chromosomal genome sequence assembly and mating type (MAT) locus characterization of the leprose asexual lichenized fungus Lepraria neglecta (Nyl.) Erichsen.</title>
        <authorList>
            <person name="Allen J.L."/>
            <person name="Pfeffer B."/>
        </authorList>
    </citation>
    <scope>NUCLEOTIDE SEQUENCE</scope>
    <source>
        <strain evidence="6">Allen 5258</strain>
    </source>
</reference>
<dbReference type="FunFam" id="3.40.50.980:FF:000001">
    <property type="entry name" value="Non-ribosomal peptide synthetase"/>
    <property type="match status" value="1"/>
</dbReference>
<dbReference type="SMART" id="SM01294">
    <property type="entry name" value="PKS_PP_betabranch"/>
    <property type="match status" value="1"/>
</dbReference>
<dbReference type="PROSITE" id="PS00455">
    <property type="entry name" value="AMP_BINDING"/>
    <property type="match status" value="2"/>
</dbReference>
<proteinExistence type="predicted"/>
<dbReference type="Gene3D" id="2.30.38.10">
    <property type="entry name" value="Luciferase, Domain 3"/>
    <property type="match status" value="1"/>
</dbReference>
<dbReference type="PROSITE" id="PS50075">
    <property type="entry name" value="CARRIER"/>
    <property type="match status" value="3"/>
</dbReference>
<dbReference type="FunFam" id="3.30.300.30:FF:000015">
    <property type="entry name" value="Nonribosomal peptide synthase SidD"/>
    <property type="match status" value="2"/>
</dbReference>
<feature type="region of interest" description="Disordered" evidence="4">
    <location>
        <begin position="212"/>
        <end position="232"/>
    </location>
</feature>
<dbReference type="InterPro" id="IPR006162">
    <property type="entry name" value="Ppantetheine_attach_site"/>
</dbReference>
<dbReference type="FunFam" id="3.40.50.12780:FF:000014">
    <property type="entry name" value="Nonribosomal peptide synthetase 1"/>
    <property type="match status" value="2"/>
</dbReference>
<dbReference type="InterPro" id="IPR042099">
    <property type="entry name" value="ANL_N_sf"/>
</dbReference>
<feature type="domain" description="Carrier" evidence="5">
    <location>
        <begin position="127"/>
        <end position="200"/>
    </location>
</feature>
<dbReference type="InterPro" id="IPR009081">
    <property type="entry name" value="PP-bd_ACP"/>
</dbReference>
<accession>A0AAD9Z0A5</accession>
<dbReference type="SUPFAM" id="SSF56801">
    <property type="entry name" value="Acetyl-CoA synthetase-like"/>
    <property type="match status" value="2"/>
</dbReference>
<dbReference type="FunFam" id="3.30.559.30:FF:000003">
    <property type="entry name" value="Nonribosomal peptide synthase SidD"/>
    <property type="match status" value="1"/>
</dbReference>
<dbReference type="CDD" id="cd05918">
    <property type="entry name" value="A_NRPS_SidN3_like"/>
    <property type="match status" value="2"/>
</dbReference>
<dbReference type="Gene3D" id="3.30.559.10">
    <property type="entry name" value="Chloramphenicol acetyltransferase-like domain"/>
    <property type="match status" value="2"/>
</dbReference>
<dbReference type="EMBL" id="JASNWA010000009">
    <property type="protein sequence ID" value="KAK3169204.1"/>
    <property type="molecule type" value="Genomic_DNA"/>
</dbReference>
<evidence type="ECO:0000313" key="6">
    <source>
        <dbReference type="EMBL" id="KAK3169204.1"/>
    </source>
</evidence>
<dbReference type="InterPro" id="IPR045851">
    <property type="entry name" value="AMP-bd_C_sf"/>
</dbReference>
<dbReference type="InterPro" id="IPR000873">
    <property type="entry name" value="AMP-dep_synth/lig_dom"/>
</dbReference>
<dbReference type="Gene3D" id="3.30.300.30">
    <property type="match status" value="2"/>
</dbReference>
<feature type="domain" description="Carrier" evidence="5">
    <location>
        <begin position="1486"/>
        <end position="1563"/>
    </location>
</feature>
<dbReference type="SUPFAM" id="SSF47336">
    <property type="entry name" value="ACP-like"/>
    <property type="match status" value="3"/>
</dbReference>
<keyword evidence="1" id="KW-0596">Phosphopantetheine</keyword>
<dbReference type="Pfam" id="PF00550">
    <property type="entry name" value="PP-binding"/>
    <property type="match status" value="3"/>
</dbReference>
<dbReference type="GO" id="GO:0031177">
    <property type="term" value="F:phosphopantetheine binding"/>
    <property type="evidence" value="ECO:0007669"/>
    <property type="project" value="InterPro"/>
</dbReference>
<evidence type="ECO:0000256" key="1">
    <source>
        <dbReference type="ARBA" id="ARBA00022450"/>
    </source>
</evidence>
<dbReference type="SUPFAM" id="SSF52777">
    <property type="entry name" value="CoA-dependent acyltransferases"/>
    <property type="match status" value="4"/>
</dbReference>
<dbReference type="Proteomes" id="UP001276659">
    <property type="component" value="Unassembled WGS sequence"/>
</dbReference>
<protein>
    <submittedName>
        <fullName evidence="6">NRPS</fullName>
    </submittedName>
</protein>
<dbReference type="GO" id="GO:0016874">
    <property type="term" value="F:ligase activity"/>
    <property type="evidence" value="ECO:0007669"/>
    <property type="project" value="UniProtKB-KW"/>
</dbReference>
<dbReference type="SMART" id="SM00823">
    <property type="entry name" value="PKS_PP"/>
    <property type="match status" value="3"/>
</dbReference>
<evidence type="ECO:0000313" key="7">
    <source>
        <dbReference type="Proteomes" id="UP001276659"/>
    </source>
</evidence>
<evidence type="ECO:0000256" key="4">
    <source>
        <dbReference type="SAM" id="MobiDB-lite"/>
    </source>
</evidence>
<dbReference type="NCBIfam" id="TIGR01733">
    <property type="entry name" value="AA-adenyl-dom"/>
    <property type="match status" value="2"/>
</dbReference>
<feature type="region of interest" description="Disordered" evidence="4">
    <location>
        <begin position="478"/>
        <end position="508"/>
    </location>
</feature>
<feature type="compositionally biased region" description="Basic and acidic residues" evidence="4">
    <location>
        <begin position="30"/>
        <end position="55"/>
    </location>
</feature>
<dbReference type="Pfam" id="PF00668">
    <property type="entry name" value="Condensation"/>
    <property type="match status" value="2"/>
</dbReference>
<dbReference type="GO" id="GO:0043041">
    <property type="term" value="P:amino acid activation for nonribosomal peptide biosynthetic process"/>
    <property type="evidence" value="ECO:0007669"/>
    <property type="project" value="TreeGrafter"/>
</dbReference>
<dbReference type="PROSITE" id="PS00012">
    <property type="entry name" value="PHOSPHOPANTETHEINE"/>
    <property type="match status" value="2"/>
</dbReference>
<dbReference type="InterPro" id="IPR020806">
    <property type="entry name" value="PKS_PP-bd"/>
</dbReference>
<dbReference type="InterPro" id="IPR020845">
    <property type="entry name" value="AMP-binding_CS"/>
</dbReference>
<dbReference type="FunFam" id="1.10.1200.10:FF:000005">
    <property type="entry name" value="Nonribosomal peptide synthetase 1"/>
    <property type="match status" value="2"/>
</dbReference>
<evidence type="ECO:0000256" key="2">
    <source>
        <dbReference type="ARBA" id="ARBA00022553"/>
    </source>
</evidence>
<keyword evidence="2" id="KW-0597">Phosphoprotein</keyword>
<dbReference type="InterPro" id="IPR023213">
    <property type="entry name" value="CAT-like_dom_sf"/>
</dbReference>
<dbReference type="CDD" id="cd19545">
    <property type="entry name" value="FUM14_C_NRPS-like"/>
    <property type="match status" value="1"/>
</dbReference>
<comment type="caution">
    <text evidence="6">The sequence shown here is derived from an EMBL/GenBank/DDBJ whole genome shotgun (WGS) entry which is preliminary data.</text>
</comment>
<organism evidence="6 7">
    <name type="scientific">Lepraria neglecta</name>
    <dbReference type="NCBI Taxonomy" id="209136"/>
    <lineage>
        <taxon>Eukaryota</taxon>
        <taxon>Fungi</taxon>
        <taxon>Dikarya</taxon>
        <taxon>Ascomycota</taxon>
        <taxon>Pezizomycotina</taxon>
        <taxon>Lecanoromycetes</taxon>
        <taxon>OSLEUM clade</taxon>
        <taxon>Lecanoromycetidae</taxon>
        <taxon>Lecanorales</taxon>
        <taxon>Lecanorineae</taxon>
        <taxon>Stereocaulaceae</taxon>
        <taxon>Lepraria</taxon>
    </lineage>
</organism>
<dbReference type="GO" id="GO:0044550">
    <property type="term" value="P:secondary metabolite biosynthetic process"/>
    <property type="evidence" value="ECO:0007669"/>
    <property type="project" value="TreeGrafter"/>
</dbReference>
<gene>
    <name evidence="6" type="ORF">OEA41_008587</name>
</gene>
<evidence type="ECO:0000256" key="3">
    <source>
        <dbReference type="ARBA" id="ARBA00022598"/>
    </source>
</evidence>
<dbReference type="Gene3D" id="3.30.559.30">
    <property type="entry name" value="Nonribosomal peptide synthetase, condensation domain"/>
    <property type="match status" value="2"/>
</dbReference>
<keyword evidence="3" id="KW-0436">Ligase</keyword>
<dbReference type="Pfam" id="PF00501">
    <property type="entry name" value="AMP-binding"/>
    <property type="match status" value="2"/>
</dbReference>
<feature type="region of interest" description="Disordered" evidence="4">
    <location>
        <begin position="1558"/>
        <end position="1577"/>
    </location>
</feature>
<dbReference type="GO" id="GO:0005737">
    <property type="term" value="C:cytoplasm"/>
    <property type="evidence" value="ECO:0007669"/>
    <property type="project" value="TreeGrafter"/>
</dbReference>
<dbReference type="PANTHER" id="PTHR45527">
    <property type="entry name" value="NONRIBOSOMAL PEPTIDE SYNTHETASE"/>
    <property type="match status" value="1"/>
</dbReference>
<dbReference type="Gene3D" id="1.10.1200.10">
    <property type="entry name" value="ACP-like"/>
    <property type="match status" value="3"/>
</dbReference>
<dbReference type="Gene3D" id="3.40.50.12780">
    <property type="entry name" value="N-terminal domain of ligase-like"/>
    <property type="match status" value="1"/>
</dbReference>
<dbReference type="CDD" id="cd19542">
    <property type="entry name" value="CT_NRPS-like"/>
    <property type="match status" value="1"/>
</dbReference>
<dbReference type="InterPro" id="IPR010071">
    <property type="entry name" value="AA_adenyl_dom"/>
</dbReference>
<keyword evidence="7" id="KW-1185">Reference proteome</keyword>
<evidence type="ECO:0000259" key="5">
    <source>
        <dbReference type="PROSITE" id="PS50075"/>
    </source>
</evidence>
<feature type="compositionally biased region" description="Low complexity" evidence="4">
    <location>
        <begin position="1565"/>
        <end position="1577"/>
    </location>
</feature>
<sequence>MSKLIVRTLNQDTERPNSADALADFPDVNFRADDGQHEDRVDHVGVDDPGGRDSQAHETYISEHATTPFDGYQGPMLHFLERVSSEHLAPAPSSSSMPLAVAPNVPNGLLQSKYDVEEHVLALSRPEDVKLQLKPILADVLQIELDDLDQESSFLALGGDSLLAIKVMARCKAKDIPLNIADVIDAKSIAELCERVRPHAPAMVSKSETFNGRAAINSPTPPSSVSSELSAKQKIDGQEHVKATPQQGESGARHLVIGKDDTALLLDSPHRLASHLESCDFIHSALVTAACTVTQNHSEEIVFHDIVEGRPRPGSFGQPSALRSLNTPSRLRIWSSPFQEDTRLTSRLRDCASEPYAEYVESNYEPFISTQDQDCNNIVMDVRGLRAGLSGAEEPVSLVSQQSLSGKGLQGLDPENSSIVSISFHFRNNTIDCSFVGSRRWQVHYDFEDFINVFKASLTGRLKRLRNDRNRVTPEDRLETHSNVVGLDNPSIGAMDRPLQPESRPKSSTLPCSPMQEGFLISQATNPHLYQCCYVLGLKSNTPGMPIDARKVGASWTEVVKRHTILRTSFVESQTRSGHYDQVIHNDFILPIEYITSTQHSSSAKLSAIEPVSFPILDVPHRLHLAQASSNDVYMKLEISHALVDGQSTEVLLRDLCTAYLGAPLSPTVLPYADIVSSQDQAPTESTDPYWSQYLSVAQPSFLPMDQGHETLSGLETLKMNIDFERGFLQDFCGKHGVTLANVCQLAWSLVLRCFTGSDCVCFSYITSGRSPSVPGIHDAVGPFVITLPCCFKMQNDSRIEDVLKAVFKDSLEGLSHSSTANVSSKNIRHLGNTTMSFQRALDMEAFSKSAIGIKIINRSNPTDYDVALGIEARKDGLDIDFDFWRSRMDQESAQRVLDSFRKAIDSVLRSTQDNLSQVSLLNAADLRQIAAWNHDLPEANPICLHEQVAKMVRRQPNAPAVCAWDGDLTYHELYVQASRLAFHLAGRYGVKPEVMVGICMDKSKNAIIAMLAVLQAGGVVVPFGVSHPLPRIETIIGDTAAGIMLVDSAQASRLVVLDKRPLQLLTVDSALLISLPLAPEPPLTPVIPGDFAWVIFTSGSTGIPKGVVLSHTSLSTSVKAHGARFGVNPSTRAGQFAAYTFDVSISDIFCTLHHGGCVCVFSEDDRMNNLTQSLQASKVNFVDLTPTVIRLLDPANVPLVKTLIAGGEPLDPDIVRTWVSHAKVFNSYGPSECSIMSTVHGPVSDPKDASNVGFPTGTRVWVAQSTNIHQLCPVGVPGELLVEGPMLSRGYLNDPKKTAALFIEDPAFMAEIDVQRGHRLYRTGDLVRQNKDGSLTHLGRRDTQVKIRGQRVEIGEIEHWIAHSLADTRHVMVLVTDRGYKGQQIGLVAVIEFDKDSFHRVSSANKDSQASFLSPTDALRDLFSQLRSSLFEKMPAYMVPNTYVPVLEIPLNVSGKLDRRAMREIVDAADPEQIRQYLEVESKAAASTRTEQMLQSLWAEVLAMKLEMIGVSDHFFQIGGDSVTAIRLVAAARDKHQLRMTVADIIQHPQLSKLASVLGSQAGSTDSSESETSPTPFSLWSAASGVQAAELDDKLREVAAQCDARIDQVEDVYPCTPLQEGLMAITSRQPTAYVSRRVFSLASTVDAARFKAAWQTVADSASILRTRILFGQQEASLLTVVREQLLWQQSTSLEAYLAEDRLTPMTHGQPLNRFGLVEESSGEKFFVWTAHHSTYDGWSMSLTLQQVADAYLHDTIPRPVPYTRFINYLAQADMEVEKRYWREQLQDAVVTDFPALPSANYQPRPQSRHKFEIDLHDWARGTFMMSDVLRAAWALVSAQYVDHNGSVFAVALSGRNAPVADIASLVAPTITTVPLHVRLDRAQTVQDFLRAIQEQSVGMIPREHTGLQKIKQLVPELKAALDLRHLFLVQSVAEDETSIQIPGMEVVPVPSDEFDSYGLNVECTPGSTSVKIDVRFDEKMVSTGQVERLMGQFAHVTRQLCDPAGLERQVGNLELVSPQDMRQIKEWNRAVPPPVRSCMHQEVEAIGKQQPEAMAVCAWDGNLTYQDLITQAATLAHHLVALGVGPETMVCLCMDKSKWATISMLAILQAGGVVVPLGTGHPLKRAQSIVEDTAVNIILVDQTQAERLSSLADFSPRRHLITVDWALMHSLPMWVESPAVTVTPDNLAWIVYTSGSTGIPKGVMLEHLALCSSLRYLGARFGMGTHTRTIQFAAHTFDAVIQDVFATLVCGGTVCIPSEEDRMSNLAGVMRSMSINFANLTSTVARLMSPSEVPTMRTMVLAGEPVQTGVVEKWYKDVGILNSYGPSECSINSTCNGPLTDPSQSSNVGLAMGTRLWVAEVNNPDRLCSIGVPGELLIEGPLLARGYLKDTKRTLASFITDPAFTANPELGLEPGRRMYCTGDLVRQNEDGTLTYIGRRDTQIKIRGQRVEISEIEYWISKKLDDIRHVAVIITSQGQGQQTGLTAVVEFAVQSPHHRADPGCDVSPPTDSLRETLRTLRASLLEVLPVYMVPATYIPIPKMPLTMSNKLDRRAATHLISAIPTSEIQRYTATETQASTTALTDTERQLQSLWAQALGIDASSIGASSHFFEVGGDSVAAMRIVVAAREKKVPVTVAEIFEHPQLSKLAEVVDEKVADAGEQGVVDEEIEVKPFEMLEEAMGLDVEEIGEVLDRMA</sequence>